<evidence type="ECO:0000256" key="1">
    <source>
        <dbReference type="SAM" id="Phobius"/>
    </source>
</evidence>
<feature type="transmembrane region" description="Helical" evidence="1">
    <location>
        <begin position="51"/>
        <end position="71"/>
    </location>
</feature>
<evidence type="ECO:0000313" key="3">
    <source>
        <dbReference type="Proteomes" id="UP000601099"/>
    </source>
</evidence>
<keyword evidence="3" id="KW-1185">Reference proteome</keyword>
<evidence type="ECO:0008006" key="4">
    <source>
        <dbReference type="Google" id="ProtNLM"/>
    </source>
</evidence>
<comment type="caution">
    <text evidence="2">The sequence shown here is derived from an EMBL/GenBank/DDBJ whole genome shotgun (WGS) entry which is preliminary data.</text>
</comment>
<gene>
    <name evidence="2" type="ORF">I5L79_17820</name>
</gene>
<evidence type="ECO:0000313" key="2">
    <source>
        <dbReference type="EMBL" id="MBG8555412.1"/>
    </source>
</evidence>
<dbReference type="EMBL" id="JADWYK010000013">
    <property type="protein sequence ID" value="MBG8555412.1"/>
    <property type="molecule type" value="Genomic_DNA"/>
</dbReference>
<keyword evidence="1" id="KW-1133">Transmembrane helix</keyword>
<protein>
    <recommendedName>
        <fullName evidence="4">DUF1328 domain-containing protein</fullName>
    </recommendedName>
</protein>
<reference evidence="2 3" key="1">
    <citation type="submission" date="2020-11" db="EMBL/GenBank/DDBJ databases">
        <title>Hymenobacter sp.</title>
        <authorList>
            <person name="Kim M.K."/>
        </authorList>
    </citation>
    <scope>NUCLEOTIDE SEQUENCE [LARGE SCALE GENOMIC DNA]</scope>
    <source>
        <strain evidence="2 3">BT594</strain>
    </source>
</reference>
<name>A0ABS0L5L1_9BACT</name>
<feature type="transmembrane region" description="Helical" evidence="1">
    <location>
        <begin position="14"/>
        <end position="39"/>
    </location>
</feature>
<accession>A0ABS0L5L1</accession>
<organism evidence="2 3">
    <name type="scientific">Hymenobacter guriensis</name>
    <dbReference type="NCBI Taxonomy" id="2793065"/>
    <lineage>
        <taxon>Bacteria</taxon>
        <taxon>Pseudomonadati</taxon>
        <taxon>Bacteroidota</taxon>
        <taxon>Cytophagia</taxon>
        <taxon>Cytophagales</taxon>
        <taxon>Hymenobacteraceae</taxon>
        <taxon>Hymenobacter</taxon>
    </lineage>
</organism>
<dbReference type="Proteomes" id="UP000601099">
    <property type="component" value="Unassembled WGS sequence"/>
</dbReference>
<keyword evidence="1" id="KW-0812">Transmembrane</keyword>
<proteinExistence type="predicted"/>
<sequence length="72" mass="7669">MSQLFLALLLDPTAILGLVKVVFILGTIVIVGAVVMSSISLLKSESPISRTVGFTLLVFLLLIGLLIVFRLA</sequence>
<keyword evidence="1" id="KW-0472">Membrane</keyword>